<keyword evidence="2" id="KW-1185">Reference proteome</keyword>
<gene>
    <name evidence="1" type="ORF">QO005_001494</name>
</gene>
<reference evidence="1 2" key="1">
    <citation type="submission" date="2023-07" db="EMBL/GenBank/DDBJ databases">
        <title>Genomic Encyclopedia of Type Strains, Phase IV (KMG-IV): sequencing the most valuable type-strain genomes for metagenomic binning, comparative biology and taxonomic classification.</title>
        <authorList>
            <person name="Goeker M."/>
        </authorList>
    </citation>
    <scope>NUCLEOTIDE SEQUENCE [LARGE SCALE GENOMIC DNA]</scope>
    <source>
        <strain evidence="1 2">DSM 100301</strain>
    </source>
</reference>
<dbReference type="Proteomes" id="UP001235269">
    <property type="component" value="Unassembled WGS sequence"/>
</dbReference>
<dbReference type="EMBL" id="JAUSWH010000003">
    <property type="protein sequence ID" value="MDQ0455164.1"/>
    <property type="molecule type" value="Genomic_DNA"/>
</dbReference>
<name>A0ABU0IAA9_9HYPH</name>
<accession>A0ABU0IAA9</accession>
<evidence type="ECO:0000313" key="1">
    <source>
        <dbReference type="EMBL" id="MDQ0455164.1"/>
    </source>
</evidence>
<organism evidence="1 2">
    <name type="scientific">Rhizobium paknamense</name>
    <dbReference type="NCBI Taxonomy" id="1206817"/>
    <lineage>
        <taxon>Bacteria</taxon>
        <taxon>Pseudomonadati</taxon>
        <taxon>Pseudomonadota</taxon>
        <taxon>Alphaproteobacteria</taxon>
        <taxon>Hyphomicrobiales</taxon>
        <taxon>Rhizobiaceae</taxon>
        <taxon>Rhizobium/Agrobacterium group</taxon>
        <taxon>Rhizobium</taxon>
    </lineage>
</organism>
<dbReference type="RefSeq" id="WP_307157349.1">
    <property type="nucleotide sequence ID" value="NZ_JAUSWH010000003.1"/>
</dbReference>
<sequence length="283" mass="31340">MTPFTAAEFAALFARMQAQKPFDLTVDRDIERLRTQKEGPLENLAMINPRTIFGTFRASYYGHGYDNSEKGRISADSVNLRPFHFVLYLAESGRIYVGSQYLGQFGGYRILRSTIAGMLPESGTIRSISHRLGASYYKNAVPKEIRVNVANKSTSLAGRSQLGGKMMIALTRTSKDDPLINRVKRDVIPFFGKGQGAIRQAVASLMNQSDLVEIDDEDVLDCTVLADMNGKSTTIYMFENGMHATRFRLDVTVDDDGHPANADTCNEIVNALNEHVIDVISNG</sequence>
<comment type="caution">
    <text evidence="1">The sequence shown here is derived from an EMBL/GenBank/DDBJ whole genome shotgun (WGS) entry which is preliminary data.</text>
</comment>
<proteinExistence type="predicted"/>
<evidence type="ECO:0000313" key="2">
    <source>
        <dbReference type="Proteomes" id="UP001235269"/>
    </source>
</evidence>
<protein>
    <submittedName>
        <fullName evidence="1">Uncharacterized protein</fullName>
    </submittedName>
</protein>